<evidence type="ECO:0000256" key="1">
    <source>
        <dbReference type="SAM" id="Phobius"/>
    </source>
</evidence>
<proteinExistence type="predicted"/>
<sequence>MQKKRLHVLCCRPYIKFSPKGFSTCSENYSLDFEFSEGEHIMYKNLLCSIFFAAVLLLYGGSVHAAEKEFPLIENADAAVFVNRVN</sequence>
<keyword evidence="1" id="KW-0472">Membrane</keyword>
<comment type="caution">
    <text evidence="2">The sequence shown here is derived from an EMBL/GenBank/DDBJ whole genome shotgun (WGS) entry which is preliminary data.</text>
</comment>
<accession>C4V207</accession>
<protein>
    <submittedName>
        <fullName evidence="2">Uncharacterized protein</fullName>
    </submittedName>
</protein>
<organism evidence="2 3">
    <name type="scientific">Selenomonas flueggei ATCC 43531</name>
    <dbReference type="NCBI Taxonomy" id="638302"/>
    <lineage>
        <taxon>Bacteria</taxon>
        <taxon>Bacillati</taxon>
        <taxon>Bacillota</taxon>
        <taxon>Negativicutes</taxon>
        <taxon>Selenomonadales</taxon>
        <taxon>Selenomonadaceae</taxon>
        <taxon>Selenomonas</taxon>
    </lineage>
</organism>
<dbReference type="EMBL" id="ACLA01000006">
    <property type="protein sequence ID" value="EEQ49138.1"/>
    <property type="molecule type" value="Genomic_DNA"/>
</dbReference>
<gene>
    <name evidence="2" type="ORF">HMPREF0908_0454</name>
</gene>
<dbReference type="STRING" id="638302.HMPREF0908_0454"/>
<keyword evidence="1" id="KW-0812">Transmembrane</keyword>
<dbReference type="HOGENOM" id="CLU_2496144_0_0_9"/>
<name>C4V207_9FIRM</name>
<keyword evidence="3" id="KW-1185">Reference proteome</keyword>
<keyword evidence="1" id="KW-1133">Transmembrane helix</keyword>
<dbReference type="AlphaFoldDB" id="C4V207"/>
<dbReference type="Proteomes" id="UP000005309">
    <property type="component" value="Unassembled WGS sequence"/>
</dbReference>
<evidence type="ECO:0000313" key="2">
    <source>
        <dbReference type="EMBL" id="EEQ49138.1"/>
    </source>
</evidence>
<evidence type="ECO:0000313" key="3">
    <source>
        <dbReference type="Proteomes" id="UP000005309"/>
    </source>
</evidence>
<feature type="transmembrane region" description="Helical" evidence="1">
    <location>
        <begin position="41"/>
        <end position="59"/>
    </location>
</feature>
<reference evidence="2 3" key="1">
    <citation type="submission" date="2009-04" db="EMBL/GenBank/DDBJ databases">
        <authorList>
            <person name="Qin X."/>
            <person name="Bachman B."/>
            <person name="Battles P."/>
            <person name="Bell A."/>
            <person name="Bess C."/>
            <person name="Bickham C."/>
            <person name="Chaboub L."/>
            <person name="Chen D."/>
            <person name="Coyle M."/>
            <person name="Deiros D.R."/>
            <person name="Dinh H."/>
            <person name="Forbes L."/>
            <person name="Fowler G."/>
            <person name="Francisco L."/>
            <person name="Fu Q."/>
            <person name="Gubbala S."/>
            <person name="Hale W."/>
            <person name="Han Y."/>
            <person name="Hemphill L."/>
            <person name="Highlander S.K."/>
            <person name="Hirani K."/>
            <person name="Hogues M."/>
            <person name="Jackson L."/>
            <person name="Jakkamsetti A."/>
            <person name="Javaid M."/>
            <person name="Jiang H."/>
            <person name="Korchina V."/>
            <person name="Kovar C."/>
            <person name="Lara F."/>
            <person name="Lee S."/>
            <person name="Mata R."/>
            <person name="Mathew T."/>
            <person name="Moen C."/>
            <person name="Morales K."/>
            <person name="Munidasa M."/>
            <person name="Nazareth L."/>
            <person name="Ngo R."/>
            <person name="Nguyen L."/>
            <person name="Okwuonu G."/>
            <person name="Ongeri F."/>
            <person name="Patil S."/>
            <person name="Petrosino J."/>
            <person name="Pham C."/>
            <person name="Pham P."/>
            <person name="Pu L.-L."/>
            <person name="Puazo M."/>
            <person name="Raj R."/>
            <person name="Reid J."/>
            <person name="Rouhana J."/>
            <person name="Saada N."/>
            <person name="Shang Y."/>
            <person name="Simmons D."/>
            <person name="Thornton R."/>
            <person name="Warren J."/>
            <person name="Weissenberger G."/>
            <person name="Zhang J."/>
            <person name="Zhang L."/>
            <person name="Zhou C."/>
            <person name="Zhu D."/>
            <person name="Muzny D."/>
            <person name="Worley K."/>
            <person name="Gibbs R."/>
        </authorList>
    </citation>
    <scope>NUCLEOTIDE SEQUENCE [LARGE SCALE GENOMIC DNA]</scope>
    <source>
        <strain evidence="2 3">ATCC 43531</strain>
    </source>
</reference>